<name>A0A0C2G359_9ACTN</name>
<dbReference type="AlphaFoldDB" id="A0A0C2G359"/>
<dbReference type="InterPro" id="IPR032584">
    <property type="entry name" value="DUF4913"/>
</dbReference>
<sequence>MTSTDDRIATEDGLTHDGLFEHVAHLQNAMHRLGADVIRLQTQLTELAAAPDREPEQDEAAEATPFIFNMSREAYKGELADLVTWVNEFLVPVYVGTGDELKSDGGGRAAWCPVWWEHHAAVGRLHALRLAYQELSDTRVSGPSGPAVWHREHLDPVLERLRSPHGPFAACSATTGHRRSARSEPA</sequence>
<dbReference type="RefSeq" id="WP_040274873.1">
    <property type="nucleotide sequence ID" value="NZ_JROO01000032.1"/>
</dbReference>
<dbReference type="Proteomes" id="UP000031675">
    <property type="component" value="Unassembled WGS sequence"/>
</dbReference>
<dbReference type="EMBL" id="JROO01000032">
    <property type="protein sequence ID" value="KIH97733.1"/>
    <property type="molecule type" value="Genomic_DNA"/>
</dbReference>
<organism evidence="1 2">
    <name type="scientific">Streptomonospora alba</name>
    <dbReference type="NCBI Taxonomy" id="183763"/>
    <lineage>
        <taxon>Bacteria</taxon>
        <taxon>Bacillati</taxon>
        <taxon>Actinomycetota</taxon>
        <taxon>Actinomycetes</taxon>
        <taxon>Streptosporangiales</taxon>
        <taxon>Nocardiopsidaceae</taxon>
        <taxon>Streptomonospora</taxon>
    </lineage>
</organism>
<evidence type="ECO:0000313" key="1">
    <source>
        <dbReference type="EMBL" id="KIH97733.1"/>
    </source>
</evidence>
<reference evidence="2" key="1">
    <citation type="journal article" date="2015" name="Chem. Biol.">
        <title>Structure, bioactivity, and resistance mechanism of streptomonomicin, an unusual lasso Peptide from an understudied halophilic actinomycete.</title>
        <authorList>
            <person name="Metelev M."/>
            <person name="Tietz J.I."/>
            <person name="Melby J.O."/>
            <person name="Blair P.M."/>
            <person name="Zhu L."/>
            <person name="Livnat I."/>
            <person name="Severinov K."/>
            <person name="Mitchell D.A."/>
        </authorList>
    </citation>
    <scope>NUCLEOTIDE SEQUENCE [LARGE SCALE GENOMIC DNA]</scope>
    <source>
        <strain evidence="2">YIM 90003</strain>
    </source>
</reference>
<dbReference type="OrthoDB" id="4570343at2"/>
<accession>A0A0C2G359</accession>
<comment type="caution">
    <text evidence="1">The sequence shown here is derived from an EMBL/GenBank/DDBJ whole genome shotgun (WGS) entry which is preliminary data.</text>
</comment>
<dbReference type="Pfam" id="PF16259">
    <property type="entry name" value="DUF4913"/>
    <property type="match status" value="1"/>
</dbReference>
<keyword evidence="2" id="KW-1185">Reference proteome</keyword>
<protein>
    <recommendedName>
        <fullName evidence="3">DUF4913 domain-containing protein</fullName>
    </recommendedName>
</protein>
<proteinExistence type="predicted"/>
<evidence type="ECO:0000313" key="2">
    <source>
        <dbReference type="Proteomes" id="UP000031675"/>
    </source>
</evidence>
<evidence type="ECO:0008006" key="3">
    <source>
        <dbReference type="Google" id="ProtNLM"/>
    </source>
</evidence>
<gene>
    <name evidence="1" type="ORF">LP52_16875</name>
</gene>